<dbReference type="InterPro" id="IPR001787">
    <property type="entry name" value="Ribosomal_bL21"/>
</dbReference>
<dbReference type="GO" id="GO:0009507">
    <property type="term" value="C:chloroplast"/>
    <property type="evidence" value="ECO:0007669"/>
    <property type="project" value="UniProtKB-SubCell"/>
</dbReference>
<evidence type="ECO:0000313" key="2">
    <source>
        <dbReference type="Proteomes" id="UP001363151"/>
    </source>
</evidence>
<keyword evidence="1" id="KW-0689">Ribosomal protein</keyword>
<keyword evidence="2" id="KW-1185">Reference proteome</keyword>
<dbReference type="GO" id="GO:0003735">
    <property type="term" value="F:structural constituent of ribosome"/>
    <property type="evidence" value="ECO:0007669"/>
    <property type="project" value="InterPro"/>
</dbReference>
<organism evidence="1 2">
    <name type="scientific">Aureococcus anophagefferens</name>
    <name type="common">Harmful bloom alga</name>
    <dbReference type="NCBI Taxonomy" id="44056"/>
    <lineage>
        <taxon>Eukaryota</taxon>
        <taxon>Sar</taxon>
        <taxon>Stramenopiles</taxon>
        <taxon>Ochrophyta</taxon>
        <taxon>Pelagophyceae</taxon>
        <taxon>Pelagomonadales</taxon>
        <taxon>Pelagomonadaceae</taxon>
        <taxon>Aureococcus</taxon>
    </lineage>
</organism>
<dbReference type="GO" id="GO:0005762">
    <property type="term" value="C:mitochondrial large ribosomal subunit"/>
    <property type="evidence" value="ECO:0007669"/>
    <property type="project" value="TreeGrafter"/>
</dbReference>
<keyword evidence="1" id="KW-0150">Chloroplast</keyword>
<reference evidence="1 2" key="1">
    <citation type="submission" date="2024-03" db="EMBL/GenBank/DDBJ databases">
        <title>Aureococcus anophagefferens CCMP1851 and Kratosvirus quantuckense: Draft genome of a second virus-susceptible host strain in the model system.</title>
        <authorList>
            <person name="Chase E."/>
            <person name="Truchon A.R."/>
            <person name="Schepens W."/>
            <person name="Wilhelm S.W."/>
        </authorList>
    </citation>
    <scope>NUCLEOTIDE SEQUENCE [LARGE SCALE GENOMIC DNA]</scope>
    <source>
        <strain evidence="1 2">CCMP1851</strain>
    </source>
</reference>
<dbReference type="NCBIfam" id="TIGR00061">
    <property type="entry name" value="L21"/>
    <property type="match status" value="1"/>
</dbReference>
<comment type="caution">
    <text evidence="1">The sequence shown here is derived from an EMBL/GenBank/DDBJ whole genome shotgun (WGS) entry which is preliminary data.</text>
</comment>
<dbReference type="Proteomes" id="UP001363151">
    <property type="component" value="Unassembled WGS sequence"/>
</dbReference>
<gene>
    <name evidence="1" type="ORF">SO694_cp00088</name>
</gene>
<name>A0ABR1G5G3_AURAN</name>
<dbReference type="Pfam" id="PF00829">
    <property type="entry name" value="Ribosomal_L21p"/>
    <property type="match status" value="1"/>
</dbReference>
<protein>
    <submittedName>
        <fullName evidence="1">50S ribosomal protein L21</fullName>
    </submittedName>
</protein>
<geneLocation type="chloroplast" evidence="1"/>
<dbReference type="EMBL" id="JBBJCI010000100">
    <property type="protein sequence ID" value="KAK7248418.1"/>
    <property type="molecule type" value="Genomic_DNA"/>
</dbReference>
<sequence>MKYAVIEIGGKQLLVEEGKYYATNRLPHKAGSSLSLQRILLCNDKGRRLVGHPYIENLESVEIKATVLEHFKDSKITVFKMKPKKKTRWTKGHRQAQTRIMIDKIETKPN</sequence>
<keyword evidence="1" id="KW-0687">Ribonucleoprotein</keyword>
<dbReference type="InterPro" id="IPR028909">
    <property type="entry name" value="bL21-like"/>
</dbReference>
<accession>A0ABR1G5G3</accession>
<dbReference type="HAMAP" id="MF_01363">
    <property type="entry name" value="Ribosomal_bL21"/>
    <property type="match status" value="1"/>
</dbReference>
<dbReference type="PANTHER" id="PTHR21349">
    <property type="entry name" value="50S RIBOSOMAL PROTEIN L21"/>
    <property type="match status" value="1"/>
</dbReference>
<keyword evidence="1" id="KW-0934">Plastid</keyword>
<dbReference type="InterPro" id="IPR018258">
    <property type="entry name" value="Ribosomal_bL21_CS"/>
</dbReference>
<dbReference type="KEGG" id="aaf:AuanCp090"/>
<dbReference type="GO" id="GO:0019843">
    <property type="term" value="F:rRNA binding"/>
    <property type="evidence" value="ECO:0007669"/>
    <property type="project" value="UniProtKB-UniRule"/>
</dbReference>
<evidence type="ECO:0000313" key="1">
    <source>
        <dbReference type="EMBL" id="KAK7248418.1"/>
    </source>
</evidence>
<dbReference type="PROSITE" id="PS01169">
    <property type="entry name" value="RIBOSOMAL_L21"/>
    <property type="match status" value="1"/>
</dbReference>
<dbReference type="SUPFAM" id="SSF141091">
    <property type="entry name" value="L21p-like"/>
    <property type="match status" value="1"/>
</dbReference>
<dbReference type="InterPro" id="IPR036164">
    <property type="entry name" value="bL21-like_sf"/>
</dbReference>
<dbReference type="PANTHER" id="PTHR21349:SF7">
    <property type="entry name" value="LARGE RIBOSOMAL SUBUNIT PROTEIN BL21C"/>
    <property type="match status" value="1"/>
</dbReference>
<dbReference type="GO" id="GO:0006412">
    <property type="term" value="P:translation"/>
    <property type="evidence" value="ECO:0007669"/>
    <property type="project" value="UniProtKB-UniRule"/>
</dbReference>
<proteinExistence type="inferred from homology"/>